<feature type="region of interest" description="Disordered" evidence="1">
    <location>
        <begin position="214"/>
        <end position="273"/>
    </location>
</feature>
<feature type="region of interest" description="Disordered" evidence="1">
    <location>
        <begin position="159"/>
        <end position="183"/>
    </location>
</feature>
<proteinExistence type="predicted"/>
<reference evidence="3 4" key="1">
    <citation type="journal article" date="2016" name="PLoS Pathog.">
        <title>Biosynthesis of antibiotic leucinostatins in bio-control fungus Purpureocillium lilacinum and their inhibition on phytophthora revealed by genome mining.</title>
        <authorList>
            <person name="Wang G."/>
            <person name="Liu Z."/>
            <person name="Lin R."/>
            <person name="Li E."/>
            <person name="Mao Z."/>
            <person name="Ling J."/>
            <person name="Yang Y."/>
            <person name="Yin W.B."/>
            <person name="Xie B."/>
        </authorList>
    </citation>
    <scope>NUCLEOTIDE SEQUENCE [LARGE SCALE GENOMIC DNA]</scope>
    <source>
        <strain evidence="3">170</strain>
    </source>
</reference>
<sequence length="273" mass="30977">MAPSTLTPSKRMPLERRSSDSEIFWIVMTIIIAVIAISGIIATTIIIIMKVRRRPAYRIFQRSASNSSSRILKVKSALSISDSLDLEHEYQRQYMIRKSLASRAALHETHAEVETQNEDNQRETDKTLDDEVQIADKADKKSNLIQDWKEFEAQIRRDHSRSLRRHPSLTRLSRLPPSTRRASEPLMACSRPLSMTEEVADEEERVNNEKWEAQAEWENGDNGVVSQQEIEELSGAEEVETSTPNGVGTDDGCESDEDVAAENEKVSVEHRST</sequence>
<feature type="compositionally biased region" description="Acidic residues" evidence="1">
    <location>
        <begin position="251"/>
        <end position="261"/>
    </location>
</feature>
<accession>A0A179G512</accession>
<dbReference type="AlphaFoldDB" id="A0A179G512"/>
<feature type="transmembrane region" description="Helical" evidence="2">
    <location>
        <begin position="23"/>
        <end position="48"/>
    </location>
</feature>
<feature type="region of interest" description="Disordered" evidence="1">
    <location>
        <begin position="107"/>
        <end position="127"/>
    </location>
</feature>
<keyword evidence="4" id="KW-1185">Reference proteome</keyword>
<dbReference type="KEGG" id="pchm:VFPPC_12792"/>
<evidence type="ECO:0000313" key="3">
    <source>
        <dbReference type="EMBL" id="OAQ72538.1"/>
    </source>
</evidence>
<comment type="caution">
    <text evidence="3">The sequence shown here is derived from an EMBL/GenBank/DDBJ whole genome shotgun (WGS) entry which is preliminary data.</text>
</comment>
<protein>
    <submittedName>
        <fullName evidence="3">Uncharacterized protein</fullName>
    </submittedName>
</protein>
<keyword evidence="2" id="KW-1133">Transmembrane helix</keyword>
<name>A0A179G512_METCM</name>
<keyword evidence="2" id="KW-0472">Membrane</keyword>
<feature type="compositionally biased region" description="Basic and acidic residues" evidence="1">
    <location>
        <begin position="262"/>
        <end position="273"/>
    </location>
</feature>
<evidence type="ECO:0000313" key="4">
    <source>
        <dbReference type="Proteomes" id="UP000078397"/>
    </source>
</evidence>
<keyword evidence="2" id="KW-0812">Transmembrane</keyword>
<evidence type="ECO:0000256" key="2">
    <source>
        <dbReference type="SAM" id="Phobius"/>
    </source>
</evidence>
<dbReference type="RefSeq" id="XP_018148621.1">
    <property type="nucleotide sequence ID" value="XM_018290569.1"/>
</dbReference>
<dbReference type="GeneID" id="28854563"/>
<evidence type="ECO:0000256" key="1">
    <source>
        <dbReference type="SAM" id="MobiDB-lite"/>
    </source>
</evidence>
<gene>
    <name evidence="3" type="ORF">VFPPC_12792</name>
</gene>
<organism evidence="3 4">
    <name type="scientific">Pochonia chlamydosporia 170</name>
    <dbReference type="NCBI Taxonomy" id="1380566"/>
    <lineage>
        <taxon>Eukaryota</taxon>
        <taxon>Fungi</taxon>
        <taxon>Dikarya</taxon>
        <taxon>Ascomycota</taxon>
        <taxon>Pezizomycotina</taxon>
        <taxon>Sordariomycetes</taxon>
        <taxon>Hypocreomycetidae</taxon>
        <taxon>Hypocreales</taxon>
        <taxon>Clavicipitaceae</taxon>
        <taxon>Pochonia</taxon>
    </lineage>
</organism>
<feature type="compositionally biased region" description="Acidic residues" evidence="1">
    <location>
        <begin position="229"/>
        <end position="240"/>
    </location>
</feature>
<dbReference type="EMBL" id="LSBJ02000001">
    <property type="protein sequence ID" value="OAQ72538.1"/>
    <property type="molecule type" value="Genomic_DNA"/>
</dbReference>
<dbReference type="OrthoDB" id="5222624at2759"/>
<dbReference type="Proteomes" id="UP000078397">
    <property type="component" value="Unassembled WGS sequence"/>
</dbReference>